<sequence length="243" mass="27673">MEHNSDRKAFEACIVEIVQCLAGLCDTEIGIHTDLNQIASLSDQEESQILGYEVAPTPQHFQFDCDLVPIEAAYLKHKEYDHYVARVGVRIHLPSQIENILRAQFSSSLMDQVDYALTGHSDLEFEMVYDGLLVCFLTTGFDNFTVDGMTDTMLRHSYAQIVQDLDPVMPWLKFARFLSQQHYNREQMENIQKRLPSILDNALQNKGIADAHVFTLCELSGSFDPALRLFKKRYGDLFADISG</sequence>
<protein>
    <submittedName>
        <fullName evidence="1">Uncharacterized protein</fullName>
    </submittedName>
</protein>
<proteinExistence type="predicted"/>
<evidence type="ECO:0000313" key="2">
    <source>
        <dbReference type="Proteomes" id="UP000028680"/>
    </source>
</evidence>
<evidence type="ECO:0000313" key="1">
    <source>
        <dbReference type="EMBL" id="AII87745.1"/>
    </source>
</evidence>
<keyword evidence="2" id="KW-1185">Reference proteome</keyword>
<name>A0AAN0VJ13_9RHOB</name>
<organism evidence="1 2">
    <name type="scientific">Planktomarina temperata RCA23</name>
    <dbReference type="NCBI Taxonomy" id="666509"/>
    <lineage>
        <taxon>Bacteria</taxon>
        <taxon>Pseudomonadati</taxon>
        <taxon>Pseudomonadota</taxon>
        <taxon>Alphaproteobacteria</taxon>
        <taxon>Rhodobacterales</taxon>
        <taxon>Paracoccaceae</taxon>
        <taxon>Planktomarina</taxon>
    </lineage>
</organism>
<dbReference type="RefSeq" id="WP_044050412.1">
    <property type="nucleotide sequence ID" value="NZ_CP003984.1"/>
</dbReference>
<dbReference type="Proteomes" id="UP000028680">
    <property type="component" value="Chromosome"/>
</dbReference>
<gene>
    <name evidence="1" type="ORF">RCA23_c22220</name>
</gene>
<dbReference type="EMBL" id="CP003984">
    <property type="protein sequence ID" value="AII87745.1"/>
    <property type="molecule type" value="Genomic_DNA"/>
</dbReference>
<dbReference type="AlphaFoldDB" id="A0AAN0VJ13"/>
<dbReference type="KEGG" id="ptp:RCA23_c22220"/>
<accession>A0AAN0VJ13</accession>
<reference evidence="1 2" key="1">
    <citation type="journal article" date="2014" name="ISME J.">
        <title>Adaptation of an abundant Roseobacter RCA organism to pelagic systems revealed by genomic and transcriptomic analyses.</title>
        <authorList>
            <person name="Voget S."/>
            <person name="Wemheuer B."/>
            <person name="Brinkhoff T."/>
            <person name="Vollmers J."/>
            <person name="Dietrich S."/>
            <person name="Giebel H.A."/>
            <person name="Beardsley C."/>
            <person name="Sardemann C."/>
            <person name="Bakenhus I."/>
            <person name="Billerbeck S."/>
            <person name="Daniel R."/>
            <person name="Simon M."/>
        </authorList>
    </citation>
    <scope>NUCLEOTIDE SEQUENCE [LARGE SCALE GENOMIC DNA]</scope>
    <source>
        <strain evidence="1 2">RCA23</strain>
    </source>
</reference>